<keyword evidence="4" id="KW-1185">Reference proteome</keyword>
<evidence type="ECO:0000313" key="4">
    <source>
        <dbReference type="Proteomes" id="UP000233748"/>
    </source>
</evidence>
<dbReference type="EMBL" id="PHKW01000009">
    <property type="protein sequence ID" value="PKV15331.1"/>
    <property type="molecule type" value="Genomic_DNA"/>
</dbReference>
<accession>A0A2N3RFE4</accession>
<organism evidence="1 3">
    <name type="scientific">Xanthomonas prunicola</name>
    <dbReference type="NCBI Taxonomy" id="2053930"/>
    <lineage>
        <taxon>Bacteria</taxon>
        <taxon>Pseudomonadati</taxon>
        <taxon>Pseudomonadota</taxon>
        <taxon>Gammaproteobacteria</taxon>
        <taxon>Lysobacterales</taxon>
        <taxon>Lysobacteraceae</taxon>
        <taxon>Xanthomonas</taxon>
    </lineage>
</organism>
<reference evidence="3 4" key="1">
    <citation type="submission" date="2017-11" db="EMBL/GenBank/DDBJ databases">
        <title>Xanthomonas prunicola sp. nov., a novel pathogen that affects nectarine (Prunus persica var. nectarine) trees.</title>
        <authorList>
            <person name="Lopez M."/>
            <person name="Lopez-Soriano P."/>
            <person name="Garita-Cambronero J."/>
            <person name="Beltran C."/>
            <person name="Taghouti G."/>
            <person name="Portier P."/>
            <person name="Cubero J."/>
            <person name="Fischer-Le Saux M."/>
            <person name="Marco-Noales E."/>
        </authorList>
    </citation>
    <scope>NUCLEOTIDE SEQUENCE [LARGE SCALE GENOMIC DNA]</scope>
    <source>
        <strain evidence="1 3">CFBP8353</strain>
        <strain evidence="2 4">CFBP8354</strain>
    </source>
</reference>
<dbReference type="Proteomes" id="UP000233748">
    <property type="component" value="Unassembled WGS sequence"/>
</dbReference>
<dbReference type="AlphaFoldDB" id="A0A2N3RFE4"/>
<comment type="caution">
    <text evidence="1">The sequence shown here is derived from an EMBL/GenBank/DDBJ whole genome shotgun (WGS) entry which is preliminary data.</text>
</comment>
<proteinExistence type="predicted"/>
<protein>
    <submittedName>
        <fullName evidence="1">Uncharacterized protein</fullName>
    </submittedName>
</protein>
<evidence type="ECO:0000313" key="1">
    <source>
        <dbReference type="EMBL" id="PKV11203.1"/>
    </source>
</evidence>
<dbReference type="EMBL" id="PHKV01000009">
    <property type="protein sequence ID" value="PKV11203.1"/>
    <property type="molecule type" value="Genomic_DNA"/>
</dbReference>
<sequence length="62" mass="6975">MQAVRQRTRIHAAHPRAGLHDLCRLPCSSRPARQACDRHAIAPSPSVAAHPVANRRFPLYRE</sequence>
<name>A0A2N3RFE4_9XANT</name>
<dbReference type="Proteomes" id="UP000233720">
    <property type="component" value="Unassembled WGS sequence"/>
</dbReference>
<evidence type="ECO:0000313" key="2">
    <source>
        <dbReference type="EMBL" id="PKV15331.1"/>
    </source>
</evidence>
<gene>
    <name evidence="1" type="ORF">XpruCFBP8353_19670</name>
    <name evidence="2" type="ORF">XpruCFBP8354_19590</name>
</gene>
<evidence type="ECO:0000313" key="3">
    <source>
        <dbReference type="Proteomes" id="UP000233720"/>
    </source>
</evidence>